<evidence type="ECO:0000256" key="1">
    <source>
        <dbReference type="ARBA" id="ARBA00004651"/>
    </source>
</evidence>
<dbReference type="Gene3D" id="1.10.287.70">
    <property type="match status" value="1"/>
</dbReference>
<dbReference type="AlphaFoldDB" id="A0A1F4PPD0"/>
<organism evidence="5 6">
    <name type="scientific">candidate division Kazan bacterium RIFCSPLOWO2_01_FULL_48_13</name>
    <dbReference type="NCBI Taxonomy" id="1798539"/>
    <lineage>
        <taxon>Bacteria</taxon>
        <taxon>Bacteria division Kazan-3B-28</taxon>
    </lineage>
</organism>
<evidence type="ECO:0000313" key="5">
    <source>
        <dbReference type="EMBL" id="OGB85489.1"/>
    </source>
</evidence>
<dbReference type="InterPro" id="IPR013099">
    <property type="entry name" value="K_chnl_dom"/>
</dbReference>
<feature type="domain" description="RCK N-terminal" evidence="3">
    <location>
        <begin position="113"/>
        <end position="230"/>
    </location>
</feature>
<dbReference type="SUPFAM" id="SSF81324">
    <property type="entry name" value="Voltage-gated potassium channels"/>
    <property type="match status" value="1"/>
</dbReference>
<dbReference type="PANTHER" id="PTHR43833">
    <property type="entry name" value="POTASSIUM CHANNEL PROTEIN 2-RELATED-RELATED"/>
    <property type="match status" value="1"/>
</dbReference>
<keyword evidence="2" id="KW-0812">Transmembrane</keyword>
<dbReference type="SUPFAM" id="SSF51735">
    <property type="entry name" value="NAD(P)-binding Rossmann-fold domains"/>
    <property type="match status" value="1"/>
</dbReference>
<dbReference type="GO" id="GO:0006813">
    <property type="term" value="P:potassium ion transport"/>
    <property type="evidence" value="ECO:0007669"/>
    <property type="project" value="InterPro"/>
</dbReference>
<reference evidence="5 6" key="1">
    <citation type="journal article" date="2016" name="Nat. Commun.">
        <title>Thousands of microbial genomes shed light on interconnected biogeochemical processes in an aquifer system.</title>
        <authorList>
            <person name="Anantharaman K."/>
            <person name="Brown C.T."/>
            <person name="Hug L.A."/>
            <person name="Sharon I."/>
            <person name="Castelle C.J."/>
            <person name="Probst A.J."/>
            <person name="Thomas B.C."/>
            <person name="Singh A."/>
            <person name="Wilkins M.J."/>
            <person name="Karaoz U."/>
            <person name="Brodie E.L."/>
            <person name="Williams K.H."/>
            <person name="Hubbard S.S."/>
            <person name="Banfield J.F."/>
        </authorList>
    </citation>
    <scope>NUCLEOTIDE SEQUENCE [LARGE SCALE GENOMIC DNA]</scope>
</reference>
<protein>
    <recommendedName>
        <fullName evidence="7">Potassium transporter TrkA</fullName>
    </recommendedName>
</protein>
<dbReference type="InterPro" id="IPR036721">
    <property type="entry name" value="RCK_C_sf"/>
</dbReference>
<keyword evidence="2" id="KW-0472">Membrane</keyword>
<comment type="subcellular location">
    <subcellularLocation>
        <location evidence="1">Cell membrane</location>
        <topology evidence="1">Multi-pass membrane protein</topology>
    </subcellularLocation>
</comment>
<keyword evidence="2" id="KW-1133">Transmembrane helix</keyword>
<dbReference type="PROSITE" id="PS51201">
    <property type="entry name" value="RCK_N"/>
    <property type="match status" value="1"/>
</dbReference>
<dbReference type="Pfam" id="PF02080">
    <property type="entry name" value="TrkA_C"/>
    <property type="match status" value="1"/>
</dbReference>
<dbReference type="InterPro" id="IPR036291">
    <property type="entry name" value="NAD(P)-bd_dom_sf"/>
</dbReference>
<dbReference type="PANTHER" id="PTHR43833:SF9">
    <property type="entry name" value="POTASSIUM CHANNEL PROTEIN YUGO-RELATED"/>
    <property type="match status" value="1"/>
</dbReference>
<evidence type="ECO:0000256" key="2">
    <source>
        <dbReference type="SAM" id="Phobius"/>
    </source>
</evidence>
<evidence type="ECO:0000259" key="3">
    <source>
        <dbReference type="PROSITE" id="PS51201"/>
    </source>
</evidence>
<dbReference type="InterPro" id="IPR003148">
    <property type="entry name" value="RCK_N"/>
</dbReference>
<comment type="caution">
    <text evidence="5">The sequence shown here is derived from an EMBL/GenBank/DDBJ whole genome shotgun (WGS) entry which is preliminary data.</text>
</comment>
<proteinExistence type="predicted"/>
<sequence>MNKNDRVISKNSFVALLVVVLSLIAIGTVGYMVIEGWVFLDALYMVVITLATVGYKEVHSLSPAGTVFTILLIVFGIVTLYYVVRVFGEYILASRLDPDYRNRQMQSKIQNLKAHYLVCGFGRVGEKVVEELVKENVQFVVIEIDPKVAETCRLKGHLCILGDATSEDALLEAGLMSAKGLISTLGRDSDNVLSVITARTINSDLFIVARANTDTAIAKLLRVGANRAVSPYQISAFRMATFALRSGVADFVDSVLDPLSSEVQIADVVVGSHSPLVGSPIEKYLANRKSGVTVLVVHRSDGNAIINPLGDTEIQAGDRLIIMGTRPNLQTIEKLVNR</sequence>
<feature type="transmembrane region" description="Helical" evidence="2">
    <location>
        <begin position="67"/>
        <end position="84"/>
    </location>
</feature>
<gene>
    <name evidence="5" type="ORF">A2994_01495</name>
</gene>
<accession>A0A1F4PPD0</accession>
<dbReference type="GO" id="GO:0005886">
    <property type="term" value="C:plasma membrane"/>
    <property type="evidence" value="ECO:0007669"/>
    <property type="project" value="UniProtKB-SubCell"/>
</dbReference>
<feature type="domain" description="RCK C-terminal" evidence="4">
    <location>
        <begin position="253"/>
        <end position="338"/>
    </location>
</feature>
<dbReference type="EMBL" id="METE01000003">
    <property type="protein sequence ID" value="OGB85489.1"/>
    <property type="molecule type" value="Genomic_DNA"/>
</dbReference>
<name>A0A1F4PPD0_UNCK3</name>
<dbReference type="Pfam" id="PF02254">
    <property type="entry name" value="TrkA_N"/>
    <property type="match status" value="1"/>
</dbReference>
<evidence type="ECO:0008006" key="7">
    <source>
        <dbReference type="Google" id="ProtNLM"/>
    </source>
</evidence>
<feature type="transmembrane region" description="Helical" evidence="2">
    <location>
        <begin position="12"/>
        <end position="31"/>
    </location>
</feature>
<evidence type="ECO:0000259" key="4">
    <source>
        <dbReference type="PROSITE" id="PS51202"/>
    </source>
</evidence>
<dbReference type="SUPFAM" id="SSF116726">
    <property type="entry name" value="TrkA C-terminal domain-like"/>
    <property type="match status" value="1"/>
</dbReference>
<dbReference type="Proteomes" id="UP000179010">
    <property type="component" value="Unassembled WGS sequence"/>
</dbReference>
<dbReference type="InterPro" id="IPR050721">
    <property type="entry name" value="Trk_Ktr_HKT_K-transport"/>
</dbReference>
<dbReference type="Gene3D" id="3.40.50.720">
    <property type="entry name" value="NAD(P)-binding Rossmann-like Domain"/>
    <property type="match status" value="1"/>
</dbReference>
<dbReference type="Pfam" id="PF07885">
    <property type="entry name" value="Ion_trans_2"/>
    <property type="match status" value="1"/>
</dbReference>
<dbReference type="Gene3D" id="3.30.70.1450">
    <property type="entry name" value="Regulator of K+ conductance, C-terminal domain"/>
    <property type="match status" value="1"/>
</dbReference>
<dbReference type="GO" id="GO:0008324">
    <property type="term" value="F:monoatomic cation transmembrane transporter activity"/>
    <property type="evidence" value="ECO:0007669"/>
    <property type="project" value="InterPro"/>
</dbReference>
<dbReference type="InterPro" id="IPR006037">
    <property type="entry name" value="RCK_C"/>
</dbReference>
<dbReference type="PROSITE" id="PS51202">
    <property type="entry name" value="RCK_C"/>
    <property type="match status" value="1"/>
</dbReference>
<feature type="transmembrane region" description="Helical" evidence="2">
    <location>
        <begin position="37"/>
        <end position="55"/>
    </location>
</feature>
<dbReference type="STRING" id="1798539.A2994_01495"/>
<evidence type="ECO:0000313" key="6">
    <source>
        <dbReference type="Proteomes" id="UP000179010"/>
    </source>
</evidence>